<name>A0A6M1RUK5_9BACT</name>
<dbReference type="InterPro" id="IPR013320">
    <property type="entry name" value="ConA-like_dom_sf"/>
</dbReference>
<feature type="domain" description="Ig-like" evidence="1">
    <location>
        <begin position="171"/>
        <end position="254"/>
    </location>
</feature>
<dbReference type="InterPro" id="IPR036179">
    <property type="entry name" value="Ig-like_dom_sf"/>
</dbReference>
<evidence type="ECO:0000313" key="2">
    <source>
        <dbReference type="EMBL" id="NGO40305.1"/>
    </source>
</evidence>
<dbReference type="AlphaFoldDB" id="A0A6M1RUK5"/>
<dbReference type="PROSITE" id="PS50835">
    <property type="entry name" value="IG_LIKE"/>
    <property type="match status" value="1"/>
</dbReference>
<comment type="caution">
    <text evidence="2">The sequence shown here is derived from an EMBL/GenBank/DDBJ whole genome shotgun (WGS) entry which is preliminary data.</text>
</comment>
<organism evidence="2 3">
    <name type="scientific">Limisphaera ngatamarikiensis</name>
    <dbReference type="NCBI Taxonomy" id="1324935"/>
    <lineage>
        <taxon>Bacteria</taxon>
        <taxon>Pseudomonadati</taxon>
        <taxon>Verrucomicrobiota</taxon>
        <taxon>Verrucomicrobiia</taxon>
        <taxon>Limisphaerales</taxon>
        <taxon>Limisphaeraceae</taxon>
        <taxon>Limisphaera</taxon>
    </lineage>
</organism>
<dbReference type="InterPro" id="IPR013783">
    <property type="entry name" value="Ig-like_fold"/>
</dbReference>
<evidence type="ECO:0000313" key="3">
    <source>
        <dbReference type="Proteomes" id="UP000477311"/>
    </source>
</evidence>
<feature type="non-terminal residue" evidence="2">
    <location>
        <position position="354"/>
    </location>
</feature>
<dbReference type="SMART" id="SM00409">
    <property type="entry name" value="IG"/>
    <property type="match status" value="1"/>
</dbReference>
<evidence type="ECO:0000259" key="1">
    <source>
        <dbReference type="PROSITE" id="PS50835"/>
    </source>
</evidence>
<gene>
    <name evidence="2" type="ORF">G4L39_12995</name>
</gene>
<dbReference type="RefSeq" id="WP_165108773.1">
    <property type="nucleotide sequence ID" value="NZ_JAAKYA010000084.1"/>
</dbReference>
<feature type="non-terminal residue" evidence="2">
    <location>
        <position position="1"/>
    </location>
</feature>
<dbReference type="Gene3D" id="2.60.40.10">
    <property type="entry name" value="Immunoglobulins"/>
    <property type="match status" value="1"/>
</dbReference>
<dbReference type="SUPFAM" id="SSF48726">
    <property type="entry name" value="Immunoglobulin"/>
    <property type="match status" value="1"/>
</dbReference>
<dbReference type="Pfam" id="PF13895">
    <property type="entry name" value="Ig_2"/>
    <property type="match status" value="1"/>
</dbReference>
<dbReference type="CDD" id="cd00096">
    <property type="entry name" value="Ig"/>
    <property type="match status" value="1"/>
</dbReference>
<dbReference type="Proteomes" id="UP000477311">
    <property type="component" value="Unassembled WGS sequence"/>
</dbReference>
<dbReference type="InterPro" id="IPR007110">
    <property type="entry name" value="Ig-like_dom"/>
</dbReference>
<dbReference type="InterPro" id="IPR003599">
    <property type="entry name" value="Ig_sub"/>
</dbReference>
<keyword evidence="3" id="KW-1185">Reference proteome</keyword>
<proteinExistence type="predicted"/>
<accession>A0A6M1RUK5</accession>
<protein>
    <recommendedName>
        <fullName evidence="1">Ig-like domain-containing protein</fullName>
    </recommendedName>
</protein>
<dbReference type="EMBL" id="JAAKYA010000084">
    <property type="protein sequence ID" value="NGO40305.1"/>
    <property type="molecule type" value="Genomic_DNA"/>
</dbReference>
<reference evidence="2 3" key="1">
    <citation type="submission" date="2020-02" db="EMBL/GenBank/DDBJ databases">
        <title>Draft genome sequence of Limisphaera ngatamarikiensis NGM72.4T, a thermophilic Verrucomicrobia grouped in subdivision 3.</title>
        <authorList>
            <person name="Carere C.R."/>
            <person name="Steen J."/>
            <person name="Hugenholtz P."/>
            <person name="Stott M.B."/>
        </authorList>
    </citation>
    <scope>NUCLEOTIDE SEQUENCE [LARGE SCALE GENOMIC DNA]</scope>
    <source>
        <strain evidence="2 3">NGM72.4</strain>
    </source>
</reference>
<dbReference type="SUPFAM" id="SSF49899">
    <property type="entry name" value="Concanavalin A-like lectins/glucanases"/>
    <property type="match status" value="1"/>
</dbReference>
<sequence length="354" mass="37072">IRGGTGGGSRLGLTTGETMVDTTSTNLFLRAVVPAHPIFNGVVLDANGVMVNPYARRILHTNAQTGETILQNGISLCSNPLIEGAGPIAVVSTPGDAGNNVLVIAEFVPGLVSGNGRGEVLGARRLVFLTGSREAGGVPSNGAGVFDLLPEGERMFLNAVDYLLGVVGGAPMVRVDPPLGTNLYVGESWTFRAQLYGAEPLTWQWYKDGQPLPGQTGPGLVLPALTQEDAGGYTVVVSTPLGSATSAVARLELAVLPGPNLTNALIAYWPLDTVVGNKTPDLVSGYDLTLVNLGAGNLVSGRWGRAFQLDGAARQGLERIHNPGDDLPIYNHPDFTVSLWVNGPVQSDRRVFCE</sequence>